<dbReference type="GO" id="GO:0000145">
    <property type="term" value="C:exocyst"/>
    <property type="evidence" value="ECO:0007669"/>
    <property type="project" value="InterPro"/>
</dbReference>
<evidence type="ECO:0000256" key="2">
    <source>
        <dbReference type="ARBA" id="ARBA00022448"/>
    </source>
</evidence>
<dbReference type="GO" id="GO:0015031">
    <property type="term" value="P:protein transport"/>
    <property type="evidence" value="ECO:0007669"/>
    <property type="project" value="UniProtKB-KW"/>
</dbReference>
<name>A0A2U1LX14_ARTAN</name>
<dbReference type="Pfam" id="PF03081">
    <property type="entry name" value="Exo70_C"/>
    <property type="match status" value="1"/>
</dbReference>
<dbReference type="PANTHER" id="PTHR12542:SF127">
    <property type="entry name" value="EXOCYST COMPLEX COMPONENT EXO70C1"/>
    <property type="match status" value="1"/>
</dbReference>
<keyword evidence="3" id="KW-0268">Exocytosis</keyword>
<evidence type="ECO:0000256" key="4">
    <source>
        <dbReference type="SAM" id="MobiDB-lite"/>
    </source>
</evidence>
<feature type="chain" id="PRO_5015706908" description="Exocyst subunit Exo70 family protein" evidence="5">
    <location>
        <begin position="24"/>
        <end position="283"/>
    </location>
</feature>
<dbReference type="Gene3D" id="1.20.1280.170">
    <property type="entry name" value="Exocyst complex component Exo70"/>
    <property type="match status" value="1"/>
</dbReference>
<feature type="domain" description="Exocyst complex subunit Exo70 C-terminal" evidence="6">
    <location>
        <begin position="3"/>
        <end position="247"/>
    </location>
</feature>
<evidence type="ECO:0000256" key="5">
    <source>
        <dbReference type="SAM" id="SignalP"/>
    </source>
</evidence>
<sequence>MFKSLFKSLVHSLITSLLDYAAAIAMTKRSAERLFKFLDMYEALHDLSESMRDSDDSDSGETKEEQSSNDLSMEISSITDYIGEGAVNIFDDLENSIRNGVAKTPVLGGAVHPLTRYVLNYVKYACEYGDTLEQIFQQNAKLYQSRSPEEIDLEKPPLAAQIMSVMSVLDGNLSVMSTLYKNPSLRYIFLMSNGRYILQKVNGSTEIKKLMGDNWCRRRSSEVRQYHKSYQRETWARLLLQCITQEGIQTQSSWVVSDEQLLPELRASVSAIVIPPYRSFVRR</sequence>
<keyword evidence="8" id="KW-1185">Reference proteome</keyword>
<evidence type="ECO:0000256" key="1">
    <source>
        <dbReference type="ARBA" id="ARBA00006756"/>
    </source>
</evidence>
<dbReference type="SUPFAM" id="SSF74788">
    <property type="entry name" value="Cullin repeat-like"/>
    <property type="match status" value="1"/>
</dbReference>
<comment type="similarity">
    <text evidence="1 3">Belongs to the EXO70 family.</text>
</comment>
<dbReference type="EMBL" id="PKPP01007389">
    <property type="protein sequence ID" value="PWA53527.1"/>
    <property type="molecule type" value="Genomic_DNA"/>
</dbReference>
<evidence type="ECO:0000313" key="7">
    <source>
        <dbReference type="EMBL" id="PWA53527.1"/>
    </source>
</evidence>
<dbReference type="GO" id="GO:0005546">
    <property type="term" value="F:phosphatidylinositol-4,5-bisphosphate binding"/>
    <property type="evidence" value="ECO:0007669"/>
    <property type="project" value="InterPro"/>
</dbReference>
<keyword evidence="3" id="KW-0653">Protein transport</keyword>
<dbReference type="InterPro" id="IPR004140">
    <property type="entry name" value="Exo70"/>
</dbReference>
<organism evidence="7 8">
    <name type="scientific">Artemisia annua</name>
    <name type="common">Sweet wormwood</name>
    <dbReference type="NCBI Taxonomy" id="35608"/>
    <lineage>
        <taxon>Eukaryota</taxon>
        <taxon>Viridiplantae</taxon>
        <taxon>Streptophyta</taxon>
        <taxon>Embryophyta</taxon>
        <taxon>Tracheophyta</taxon>
        <taxon>Spermatophyta</taxon>
        <taxon>Magnoliopsida</taxon>
        <taxon>eudicotyledons</taxon>
        <taxon>Gunneridae</taxon>
        <taxon>Pentapetalae</taxon>
        <taxon>asterids</taxon>
        <taxon>campanulids</taxon>
        <taxon>Asterales</taxon>
        <taxon>Asteraceae</taxon>
        <taxon>Asteroideae</taxon>
        <taxon>Anthemideae</taxon>
        <taxon>Artemisiinae</taxon>
        <taxon>Artemisia</taxon>
    </lineage>
</organism>
<comment type="caution">
    <text evidence="7">The sequence shown here is derived from an EMBL/GenBank/DDBJ whole genome shotgun (WGS) entry which is preliminary data.</text>
</comment>
<evidence type="ECO:0000313" key="8">
    <source>
        <dbReference type="Proteomes" id="UP000245207"/>
    </source>
</evidence>
<dbReference type="GO" id="GO:0006887">
    <property type="term" value="P:exocytosis"/>
    <property type="evidence" value="ECO:0007669"/>
    <property type="project" value="UniProtKB-KW"/>
</dbReference>
<dbReference type="OrthoDB" id="1922221at2759"/>
<reference evidence="7 8" key="1">
    <citation type="journal article" date="2018" name="Mol. Plant">
        <title>The genome of Artemisia annua provides insight into the evolution of Asteraceae family and artemisinin biosynthesis.</title>
        <authorList>
            <person name="Shen Q."/>
            <person name="Zhang L."/>
            <person name="Liao Z."/>
            <person name="Wang S."/>
            <person name="Yan T."/>
            <person name="Shi P."/>
            <person name="Liu M."/>
            <person name="Fu X."/>
            <person name="Pan Q."/>
            <person name="Wang Y."/>
            <person name="Lv Z."/>
            <person name="Lu X."/>
            <person name="Zhang F."/>
            <person name="Jiang W."/>
            <person name="Ma Y."/>
            <person name="Chen M."/>
            <person name="Hao X."/>
            <person name="Li L."/>
            <person name="Tang Y."/>
            <person name="Lv G."/>
            <person name="Zhou Y."/>
            <person name="Sun X."/>
            <person name="Brodelius P.E."/>
            <person name="Rose J.K.C."/>
            <person name="Tang K."/>
        </authorList>
    </citation>
    <scope>NUCLEOTIDE SEQUENCE [LARGE SCALE GENOMIC DNA]</scope>
    <source>
        <strain evidence="8">cv. Huhao1</strain>
        <tissue evidence="7">Leaf</tissue>
    </source>
</reference>
<dbReference type="PANTHER" id="PTHR12542">
    <property type="entry name" value="EXOCYST COMPLEX PROTEIN EXO70"/>
    <property type="match status" value="1"/>
</dbReference>
<dbReference type="STRING" id="35608.A0A2U1LX14"/>
<proteinExistence type="inferred from homology"/>
<keyword evidence="2 3" id="KW-0813">Transport</keyword>
<keyword evidence="5" id="KW-0732">Signal</keyword>
<dbReference type="InterPro" id="IPR046364">
    <property type="entry name" value="Exo70_C"/>
</dbReference>
<dbReference type="AlphaFoldDB" id="A0A2U1LX14"/>
<gene>
    <name evidence="7" type="ORF">CTI12_AA444290</name>
</gene>
<feature type="compositionally biased region" description="Basic and acidic residues" evidence="4">
    <location>
        <begin position="49"/>
        <end position="66"/>
    </location>
</feature>
<dbReference type="Proteomes" id="UP000245207">
    <property type="component" value="Unassembled WGS sequence"/>
</dbReference>
<protein>
    <recommendedName>
        <fullName evidence="3">Exocyst subunit Exo70 family protein</fullName>
    </recommendedName>
</protein>
<evidence type="ECO:0000256" key="3">
    <source>
        <dbReference type="RuleBase" id="RU365026"/>
    </source>
</evidence>
<dbReference type="InterPro" id="IPR016159">
    <property type="entry name" value="Cullin_repeat-like_dom_sf"/>
</dbReference>
<evidence type="ECO:0000259" key="6">
    <source>
        <dbReference type="Pfam" id="PF03081"/>
    </source>
</evidence>
<comment type="function">
    <text evidence="3">Component of the exocyst complex.</text>
</comment>
<feature type="signal peptide" evidence="5">
    <location>
        <begin position="1"/>
        <end position="23"/>
    </location>
</feature>
<accession>A0A2U1LX14</accession>
<feature type="region of interest" description="Disordered" evidence="4">
    <location>
        <begin position="49"/>
        <end position="70"/>
    </location>
</feature>